<keyword evidence="13" id="KW-1185">Reference proteome</keyword>
<dbReference type="NCBIfam" id="NF000840">
    <property type="entry name" value="PRK00071.1-3"/>
    <property type="match status" value="1"/>
</dbReference>
<evidence type="ECO:0000256" key="8">
    <source>
        <dbReference type="ARBA" id="ARBA00023027"/>
    </source>
</evidence>
<dbReference type="RefSeq" id="WP_132251734.1">
    <property type="nucleotide sequence ID" value="NZ_SMAL01000004.1"/>
</dbReference>
<evidence type="ECO:0000256" key="2">
    <source>
        <dbReference type="ARBA" id="ARBA00005019"/>
    </source>
</evidence>
<proteinExistence type="inferred from homology"/>
<evidence type="ECO:0000256" key="9">
    <source>
        <dbReference type="ARBA" id="ARBA00048721"/>
    </source>
</evidence>
<dbReference type="InterPro" id="IPR004821">
    <property type="entry name" value="Cyt_trans-like"/>
</dbReference>
<dbReference type="AlphaFoldDB" id="A0A4R3MPJ8"/>
<sequence length="203" mass="23704">MHKKMKMGIMGGTFNPIHFGHLILAESAYENLELDSVVFIPAGIPPHKQEEEIVSKKDRLKMVDLAIDDNNHFEVSPIELDKKSISYSYETLEVLKKENNNTDYYFIIGSDSFYNIEKWKAPEILLSMCKLVVAARNDQNMDRLKQQKRVIEKKFKTSVHILNMPTIDISSSDIRDRVKYGKTIKYFVPKDVENYIYMNDLYK</sequence>
<evidence type="ECO:0000313" key="13">
    <source>
        <dbReference type="Proteomes" id="UP000294902"/>
    </source>
</evidence>
<dbReference type="GO" id="GO:0009435">
    <property type="term" value="P:NAD+ biosynthetic process"/>
    <property type="evidence" value="ECO:0007669"/>
    <property type="project" value="UniProtKB-UniRule"/>
</dbReference>
<dbReference type="OrthoDB" id="5295945at2"/>
<dbReference type="NCBIfam" id="TIGR00482">
    <property type="entry name" value="nicotinate (nicotinamide) nucleotide adenylyltransferase"/>
    <property type="match status" value="1"/>
</dbReference>
<protein>
    <recommendedName>
        <fullName evidence="10">Probable nicotinate-nucleotide adenylyltransferase</fullName>
        <ecNumber evidence="10">2.7.7.18</ecNumber>
    </recommendedName>
    <alternativeName>
        <fullName evidence="10">Deamido-NAD(+) diphosphorylase</fullName>
    </alternativeName>
    <alternativeName>
        <fullName evidence="10">Deamido-NAD(+) pyrophosphorylase</fullName>
    </alternativeName>
    <alternativeName>
        <fullName evidence="10">Nicotinate mononucleotide adenylyltransferase</fullName>
        <shortName evidence="10">NaMN adenylyltransferase</shortName>
    </alternativeName>
</protein>
<evidence type="ECO:0000259" key="11">
    <source>
        <dbReference type="Pfam" id="PF01467"/>
    </source>
</evidence>
<keyword evidence="7 10" id="KW-0067">ATP-binding</keyword>
<dbReference type="Gene3D" id="3.40.50.620">
    <property type="entry name" value="HUPs"/>
    <property type="match status" value="1"/>
</dbReference>
<keyword evidence="6 10" id="KW-0547">Nucleotide-binding</keyword>
<dbReference type="PANTHER" id="PTHR39321:SF3">
    <property type="entry name" value="PHOSPHOPANTETHEINE ADENYLYLTRANSFERASE"/>
    <property type="match status" value="1"/>
</dbReference>
<dbReference type="EMBL" id="SMAL01000004">
    <property type="protein sequence ID" value="TCT14902.1"/>
    <property type="molecule type" value="Genomic_DNA"/>
</dbReference>
<keyword evidence="4 10" id="KW-0808">Transferase</keyword>
<evidence type="ECO:0000256" key="6">
    <source>
        <dbReference type="ARBA" id="ARBA00022741"/>
    </source>
</evidence>
<evidence type="ECO:0000256" key="10">
    <source>
        <dbReference type="HAMAP-Rule" id="MF_00244"/>
    </source>
</evidence>
<comment type="caution">
    <text evidence="12">The sequence shown here is derived from an EMBL/GenBank/DDBJ whole genome shotgun (WGS) entry which is preliminary data.</text>
</comment>
<evidence type="ECO:0000313" key="12">
    <source>
        <dbReference type="EMBL" id="TCT14902.1"/>
    </source>
</evidence>
<dbReference type="InterPro" id="IPR014729">
    <property type="entry name" value="Rossmann-like_a/b/a_fold"/>
</dbReference>
<comment type="pathway">
    <text evidence="2 10">Cofactor biosynthesis; NAD(+) biosynthesis; deamido-NAD(+) from nicotinate D-ribonucleotide: step 1/1.</text>
</comment>
<dbReference type="SUPFAM" id="SSF52374">
    <property type="entry name" value="Nucleotidylyl transferase"/>
    <property type="match status" value="1"/>
</dbReference>
<dbReference type="GO" id="GO:0005524">
    <property type="term" value="F:ATP binding"/>
    <property type="evidence" value="ECO:0007669"/>
    <property type="project" value="UniProtKB-KW"/>
</dbReference>
<dbReference type="UniPathway" id="UPA00253">
    <property type="reaction ID" value="UER00332"/>
</dbReference>
<gene>
    <name evidence="10" type="primary">nadD</name>
    <name evidence="12" type="ORF">EDC18_10450</name>
</gene>
<evidence type="ECO:0000256" key="7">
    <source>
        <dbReference type="ARBA" id="ARBA00022840"/>
    </source>
</evidence>
<name>A0A4R3MPJ8_9FIRM</name>
<dbReference type="PANTHER" id="PTHR39321">
    <property type="entry name" value="NICOTINATE-NUCLEOTIDE ADENYLYLTRANSFERASE-RELATED"/>
    <property type="match status" value="1"/>
</dbReference>
<dbReference type="InterPro" id="IPR005248">
    <property type="entry name" value="NadD/NMNAT"/>
</dbReference>
<dbReference type="Pfam" id="PF01467">
    <property type="entry name" value="CTP_transf_like"/>
    <property type="match status" value="1"/>
</dbReference>
<dbReference type="NCBIfam" id="TIGR00125">
    <property type="entry name" value="cyt_tran_rel"/>
    <property type="match status" value="1"/>
</dbReference>
<reference evidence="12 13" key="1">
    <citation type="submission" date="2019-03" db="EMBL/GenBank/DDBJ databases">
        <title>Genomic Encyclopedia of Type Strains, Phase IV (KMG-IV): sequencing the most valuable type-strain genomes for metagenomic binning, comparative biology and taxonomic classification.</title>
        <authorList>
            <person name="Goeker M."/>
        </authorList>
    </citation>
    <scope>NUCLEOTIDE SEQUENCE [LARGE SCALE GENOMIC DNA]</scope>
    <source>
        <strain evidence="12 13">DSM 24629</strain>
    </source>
</reference>
<keyword evidence="8 10" id="KW-0520">NAD</keyword>
<comment type="catalytic activity">
    <reaction evidence="9 10">
        <text>nicotinate beta-D-ribonucleotide + ATP + H(+) = deamido-NAD(+) + diphosphate</text>
        <dbReference type="Rhea" id="RHEA:22860"/>
        <dbReference type="ChEBI" id="CHEBI:15378"/>
        <dbReference type="ChEBI" id="CHEBI:30616"/>
        <dbReference type="ChEBI" id="CHEBI:33019"/>
        <dbReference type="ChEBI" id="CHEBI:57502"/>
        <dbReference type="ChEBI" id="CHEBI:58437"/>
        <dbReference type="EC" id="2.7.7.18"/>
    </reaction>
</comment>
<feature type="domain" description="Cytidyltransferase-like" evidence="11">
    <location>
        <begin position="9"/>
        <end position="177"/>
    </location>
</feature>
<evidence type="ECO:0000256" key="1">
    <source>
        <dbReference type="ARBA" id="ARBA00002324"/>
    </source>
</evidence>
<organism evidence="12 13">
    <name type="scientific">Natranaerovirga pectinivora</name>
    <dbReference type="NCBI Taxonomy" id="682400"/>
    <lineage>
        <taxon>Bacteria</taxon>
        <taxon>Bacillati</taxon>
        <taxon>Bacillota</taxon>
        <taxon>Clostridia</taxon>
        <taxon>Lachnospirales</taxon>
        <taxon>Natranaerovirgaceae</taxon>
        <taxon>Natranaerovirga</taxon>
    </lineage>
</organism>
<dbReference type="EC" id="2.7.7.18" evidence="10"/>
<dbReference type="Proteomes" id="UP000294902">
    <property type="component" value="Unassembled WGS sequence"/>
</dbReference>
<comment type="similarity">
    <text evidence="10">Belongs to the NadD family.</text>
</comment>
<dbReference type="GO" id="GO:0004515">
    <property type="term" value="F:nicotinate-nucleotide adenylyltransferase activity"/>
    <property type="evidence" value="ECO:0007669"/>
    <property type="project" value="UniProtKB-UniRule"/>
</dbReference>
<accession>A0A4R3MPJ8</accession>
<evidence type="ECO:0000256" key="4">
    <source>
        <dbReference type="ARBA" id="ARBA00022679"/>
    </source>
</evidence>
<dbReference type="HAMAP" id="MF_00244">
    <property type="entry name" value="NaMN_adenylyltr"/>
    <property type="match status" value="1"/>
</dbReference>
<evidence type="ECO:0000256" key="3">
    <source>
        <dbReference type="ARBA" id="ARBA00022642"/>
    </source>
</evidence>
<comment type="function">
    <text evidence="1 10">Catalyzes the reversible adenylation of nicotinate mononucleotide (NaMN) to nicotinic acid adenine dinucleotide (NaAD).</text>
</comment>
<keyword evidence="5 10" id="KW-0548">Nucleotidyltransferase</keyword>
<evidence type="ECO:0000256" key="5">
    <source>
        <dbReference type="ARBA" id="ARBA00022695"/>
    </source>
</evidence>
<keyword evidence="3 10" id="KW-0662">Pyridine nucleotide biosynthesis</keyword>
<dbReference type="CDD" id="cd02165">
    <property type="entry name" value="NMNAT"/>
    <property type="match status" value="1"/>
</dbReference>